<dbReference type="Proteomes" id="UP000785679">
    <property type="component" value="Unassembled WGS sequence"/>
</dbReference>
<evidence type="ECO:0000313" key="1">
    <source>
        <dbReference type="EMBL" id="TNV72636.1"/>
    </source>
</evidence>
<dbReference type="EMBL" id="RRYP01021534">
    <property type="protein sequence ID" value="TNV72636.1"/>
    <property type="molecule type" value="Genomic_DNA"/>
</dbReference>
<dbReference type="InterPro" id="IPR036322">
    <property type="entry name" value="WD40_repeat_dom_sf"/>
</dbReference>
<reference evidence="1" key="1">
    <citation type="submission" date="2019-06" db="EMBL/GenBank/DDBJ databases">
        <authorList>
            <person name="Zheng W."/>
        </authorList>
    </citation>
    <scope>NUCLEOTIDE SEQUENCE</scope>
    <source>
        <strain evidence="1">QDHG01</strain>
    </source>
</reference>
<dbReference type="AlphaFoldDB" id="A0A8J8SW98"/>
<keyword evidence="2" id="KW-1185">Reference proteome</keyword>
<evidence type="ECO:0000313" key="2">
    <source>
        <dbReference type="Proteomes" id="UP000785679"/>
    </source>
</evidence>
<comment type="caution">
    <text evidence="1">The sequence shown here is derived from an EMBL/GenBank/DDBJ whole genome shotgun (WGS) entry which is preliminary data.</text>
</comment>
<protein>
    <submittedName>
        <fullName evidence="1">Uncharacterized protein</fullName>
    </submittedName>
</protein>
<proteinExistence type="predicted"/>
<dbReference type="SUPFAM" id="SSF50978">
    <property type="entry name" value="WD40 repeat-like"/>
    <property type="match status" value="1"/>
</dbReference>
<gene>
    <name evidence="1" type="ORF">FGO68_gene16479</name>
</gene>
<sequence length="391" mass="45989">MRQKDLAAQLVPSQDVVKVNRPYTTMKTELKKDDIESQFVRITNCFELTQNSQKNPRTQIRFLSNQTLASIESTDYVSIFDLKTMEQIHFYSPPPGQFIKKTGYFPDTKQLLVLLTCNSGLLLFNLENGCHLLKMIHPYRQGLFFTHFELLSDNYFIASTNDCLLNVYMLRKDDEKEEPLRVQHFFTYQTNQIKQMLYKPYMLSEIGENNKGYLYASGDNTVAVYCNTRVEKSTFHFQEAFHFDYEIDRIMFNSATNELVVTDGLYFHILQTNRTDKSLQKFKKVNKDFDSLHTFESLSPAYKSREVFIQTFSKSFYMYWRKQKHDTAYCELFELKYNGMKFLDGPKLWTDRADGVKLKGIAVVKQKGKGQMLMQFEFEGEIKTELGRRQA</sequence>
<name>A0A8J8SW98_HALGN</name>
<organism evidence="1 2">
    <name type="scientific">Halteria grandinella</name>
    <dbReference type="NCBI Taxonomy" id="5974"/>
    <lineage>
        <taxon>Eukaryota</taxon>
        <taxon>Sar</taxon>
        <taxon>Alveolata</taxon>
        <taxon>Ciliophora</taxon>
        <taxon>Intramacronucleata</taxon>
        <taxon>Spirotrichea</taxon>
        <taxon>Stichotrichia</taxon>
        <taxon>Sporadotrichida</taxon>
        <taxon>Halteriidae</taxon>
        <taxon>Halteria</taxon>
    </lineage>
</organism>
<accession>A0A8J8SW98</accession>